<dbReference type="InterPro" id="IPR013103">
    <property type="entry name" value="RVT_2"/>
</dbReference>
<evidence type="ECO:0000256" key="1">
    <source>
        <dbReference type="SAM" id="SignalP"/>
    </source>
</evidence>
<feature type="chain" id="PRO_5026871222" evidence="1">
    <location>
        <begin position="17"/>
        <end position="567"/>
    </location>
</feature>
<organism evidence="3">
    <name type="scientific">Tanacetum cinerariifolium</name>
    <name type="common">Dalmatian daisy</name>
    <name type="synonym">Chrysanthemum cinerariifolium</name>
    <dbReference type="NCBI Taxonomy" id="118510"/>
    <lineage>
        <taxon>Eukaryota</taxon>
        <taxon>Viridiplantae</taxon>
        <taxon>Streptophyta</taxon>
        <taxon>Embryophyta</taxon>
        <taxon>Tracheophyta</taxon>
        <taxon>Spermatophyta</taxon>
        <taxon>Magnoliopsida</taxon>
        <taxon>eudicotyledons</taxon>
        <taxon>Gunneridae</taxon>
        <taxon>Pentapetalae</taxon>
        <taxon>asterids</taxon>
        <taxon>campanulids</taxon>
        <taxon>Asterales</taxon>
        <taxon>Asteraceae</taxon>
        <taxon>Asteroideae</taxon>
        <taxon>Anthemideae</taxon>
        <taxon>Anthemidinae</taxon>
        <taxon>Tanacetum</taxon>
    </lineage>
</organism>
<proteinExistence type="predicted"/>
<keyword evidence="1" id="KW-0732">Signal</keyword>
<dbReference type="AlphaFoldDB" id="A0A6L2LIP3"/>
<name>A0A6L2LIP3_TANCI</name>
<accession>A0A6L2LIP3</accession>
<sequence>MRFCAIFLTVASLCISSGNLSSLAVGSSSGSGKSSLTTVVGCKNDSSIQMSNGLATLEQEMETSVIKCKLWHLKKSTIIALGNVYKTDGKQMLHNKELLKDCYKVPIDTSLVDAVCIHLKPKAYDETKHALDITIRVTNVISVINLRVSFYAINARRLPLALLVCTLVRPPIILSIEDKLNYLEHLIPAAPFPARAGQQVAPDALTTHAAWRLRGSNKLKPGALCGQCAVLRDGIFETDLSSSNTNDSSVSNLLARDRLLDVKDAFAVVSREESHRGLAPGKTSAKSNHALLLKLKMYLKLGKIVRTGSESGGLYMFDYDHNGKAFTDMSNSSIASYVFKELWHCRLGHLADQVLSVLSVKIGFKTGDHNFAYDICHKAKQTREPFPLSDQKSFKIVLKVLMMKRRTLLLMAILEQHEGVVPLATQVKDNVTSEGNSPKFSIGGGFVLRDVSHIEFRRKTIGSKWIYRIKCKASGEIDRYKARLVAQEFGQKEGLDYEETFSRIVKMVTIRCLIGLLISKNWPLFQLDVNNAFLYGDLDDEVYMALPPGFMIKMKLWFANRLSPYMV</sequence>
<reference evidence="3" key="1">
    <citation type="journal article" date="2019" name="Sci. Rep.">
        <title>Draft genome of Tanacetum cinerariifolium, the natural source of mosquito coil.</title>
        <authorList>
            <person name="Yamashiro T."/>
            <person name="Shiraishi A."/>
            <person name="Satake H."/>
            <person name="Nakayama K."/>
        </authorList>
    </citation>
    <scope>NUCLEOTIDE SEQUENCE</scope>
</reference>
<dbReference type="EMBL" id="BKCJ010004434">
    <property type="protein sequence ID" value="GEU61020.1"/>
    <property type="molecule type" value="Genomic_DNA"/>
</dbReference>
<evidence type="ECO:0000259" key="2">
    <source>
        <dbReference type="Pfam" id="PF07727"/>
    </source>
</evidence>
<protein>
    <submittedName>
        <fullName evidence="3">Ribonuclease H-like domain-containing protein</fullName>
    </submittedName>
</protein>
<feature type="signal peptide" evidence="1">
    <location>
        <begin position="1"/>
        <end position="16"/>
    </location>
</feature>
<gene>
    <name evidence="3" type="ORF">Tci_032998</name>
</gene>
<comment type="caution">
    <text evidence="3">The sequence shown here is derived from an EMBL/GenBank/DDBJ whole genome shotgun (WGS) entry which is preliminary data.</text>
</comment>
<dbReference type="Pfam" id="PF07727">
    <property type="entry name" value="RVT_2"/>
    <property type="match status" value="1"/>
</dbReference>
<evidence type="ECO:0000313" key="3">
    <source>
        <dbReference type="EMBL" id="GEU61020.1"/>
    </source>
</evidence>
<feature type="domain" description="Reverse transcriptase Ty1/copia-type" evidence="2">
    <location>
        <begin position="457"/>
        <end position="553"/>
    </location>
</feature>